<dbReference type="EMBL" id="AP022617">
    <property type="protein sequence ID" value="BBZ63252.1"/>
    <property type="molecule type" value="Genomic_DNA"/>
</dbReference>
<evidence type="ECO:0000313" key="3">
    <source>
        <dbReference type="Proteomes" id="UP000466039"/>
    </source>
</evidence>
<reference evidence="2 3" key="1">
    <citation type="journal article" date="2019" name="Emerg. Microbes Infect.">
        <title>Comprehensive subspecies identification of 175 nontuberculous mycobacteria species based on 7547 genomic profiles.</title>
        <authorList>
            <person name="Matsumoto Y."/>
            <person name="Kinjo T."/>
            <person name="Motooka D."/>
            <person name="Nabeya D."/>
            <person name="Jung N."/>
            <person name="Uechi K."/>
            <person name="Horii T."/>
            <person name="Iida T."/>
            <person name="Fujita J."/>
            <person name="Nakamura S."/>
        </authorList>
    </citation>
    <scope>NUCLEOTIDE SEQUENCE [LARGE SCALE GENOMIC DNA]</scope>
    <source>
        <strain evidence="2 3">JCM 15658</strain>
    </source>
</reference>
<dbReference type="Proteomes" id="UP000466039">
    <property type="component" value="Chromosome"/>
</dbReference>
<proteinExistence type="predicted"/>
<organism evidence="2 3">
    <name type="scientific">Mycolicibacterium monacense</name>
    <name type="common">Mycobacterium monacense</name>
    <dbReference type="NCBI Taxonomy" id="85693"/>
    <lineage>
        <taxon>Bacteria</taxon>
        <taxon>Bacillati</taxon>
        <taxon>Actinomycetota</taxon>
        <taxon>Actinomycetes</taxon>
        <taxon>Mycobacteriales</taxon>
        <taxon>Mycobacteriaceae</taxon>
        <taxon>Mycolicibacterium</taxon>
    </lineage>
</organism>
<accession>A0AAD1J5C8</accession>
<evidence type="ECO:0008006" key="4">
    <source>
        <dbReference type="Google" id="ProtNLM"/>
    </source>
</evidence>
<evidence type="ECO:0000313" key="2">
    <source>
        <dbReference type="EMBL" id="BBZ63252.1"/>
    </source>
</evidence>
<name>A0AAD1J5C8_MYCMB</name>
<keyword evidence="3" id="KW-1185">Reference proteome</keyword>
<evidence type="ECO:0000256" key="1">
    <source>
        <dbReference type="SAM" id="SignalP"/>
    </source>
</evidence>
<feature type="chain" id="PRO_5041940436" description="Secreted protein" evidence="1">
    <location>
        <begin position="27"/>
        <end position="68"/>
    </location>
</feature>
<protein>
    <recommendedName>
        <fullName evidence="4">Secreted protein</fullName>
    </recommendedName>
</protein>
<gene>
    <name evidence="2" type="ORF">MMON_45530</name>
</gene>
<keyword evidence="1" id="KW-0732">Signal</keyword>
<dbReference type="AlphaFoldDB" id="A0AAD1J5C8"/>
<sequence length="68" mass="6794">MEVLVATAATVLATWLAAHGSGAAVAGVAGMVSAAAATPPAAVTANAAQTLRPRRCRPRVIDRMALLK</sequence>
<feature type="signal peptide" evidence="1">
    <location>
        <begin position="1"/>
        <end position="26"/>
    </location>
</feature>